<dbReference type="Proteomes" id="UP001204772">
    <property type="component" value="Unassembled WGS sequence"/>
</dbReference>
<name>A0ABT1FP90_9BACT</name>
<feature type="transmembrane region" description="Helical" evidence="2">
    <location>
        <begin position="37"/>
        <end position="60"/>
    </location>
</feature>
<keyword evidence="2" id="KW-0812">Transmembrane</keyword>
<evidence type="ECO:0000313" key="3">
    <source>
        <dbReference type="EMBL" id="MCP1383586.1"/>
    </source>
</evidence>
<feature type="region of interest" description="Disordered" evidence="1">
    <location>
        <begin position="64"/>
        <end position="89"/>
    </location>
</feature>
<keyword evidence="2" id="KW-1133">Transmembrane helix</keyword>
<feature type="compositionally biased region" description="Polar residues" evidence="1">
    <location>
        <begin position="74"/>
        <end position="89"/>
    </location>
</feature>
<organism evidence="3 4">
    <name type="scientific">Runella salmonicolor</name>
    <dbReference type="NCBI Taxonomy" id="2950278"/>
    <lineage>
        <taxon>Bacteria</taxon>
        <taxon>Pseudomonadati</taxon>
        <taxon>Bacteroidota</taxon>
        <taxon>Cytophagia</taxon>
        <taxon>Cytophagales</taxon>
        <taxon>Spirosomataceae</taxon>
        <taxon>Runella</taxon>
    </lineage>
</organism>
<proteinExistence type="predicted"/>
<keyword evidence="4" id="KW-1185">Reference proteome</keyword>
<evidence type="ECO:0000313" key="4">
    <source>
        <dbReference type="Proteomes" id="UP001204772"/>
    </source>
</evidence>
<gene>
    <name evidence="3" type="ORF">NCI00_14165</name>
</gene>
<accession>A0ABT1FP90</accession>
<protein>
    <submittedName>
        <fullName evidence="3">Uncharacterized protein</fullName>
    </submittedName>
</protein>
<sequence>MDELENSGLKKEAERKELEKESVSDDKKSQKMSAQTIFLFVIIIGIVLMIFAYASGYFTAGGPQGDRRMGPVNAQDSAMVNKSDTIIGN</sequence>
<feature type="region of interest" description="Disordered" evidence="1">
    <location>
        <begin position="1"/>
        <end position="31"/>
    </location>
</feature>
<reference evidence="3 4" key="1">
    <citation type="submission" date="2022-06" db="EMBL/GenBank/DDBJ databases">
        <title>Runella sp. S5 genome sequencing.</title>
        <authorList>
            <person name="Park S."/>
        </authorList>
    </citation>
    <scope>NUCLEOTIDE SEQUENCE [LARGE SCALE GENOMIC DNA]</scope>
    <source>
        <strain evidence="3 4">S5</strain>
    </source>
</reference>
<dbReference type="RefSeq" id="WP_166556567.1">
    <property type="nucleotide sequence ID" value="NZ_JAMZEL010000005.1"/>
</dbReference>
<evidence type="ECO:0000256" key="1">
    <source>
        <dbReference type="SAM" id="MobiDB-lite"/>
    </source>
</evidence>
<feature type="compositionally biased region" description="Basic and acidic residues" evidence="1">
    <location>
        <begin position="8"/>
        <end position="29"/>
    </location>
</feature>
<comment type="caution">
    <text evidence="3">The sequence shown here is derived from an EMBL/GenBank/DDBJ whole genome shotgun (WGS) entry which is preliminary data.</text>
</comment>
<dbReference type="EMBL" id="JAMZEL010000005">
    <property type="protein sequence ID" value="MCP1383586.1"/>
    <property type="molecule type" value="Genomic_DNA"/>
</dbReference>
<keyword evidence="2" id="KW-0472">Membrane</keyword>
<evidence type="ECO:0000256" key="2">
    <source>
        <dbReference type="SAM" id="Phobius"/>
    </source>
</evidence>